<dbReference type="EMBL" id="RKLY01000018">
    <property type="protein sequence ID" value="TGD22809.1"/>
    <property type="molecule type" value="Genomic_DNA"/>
</dbReference>
<organism evidence="1 2">
    <name type="scientific">Companilactobacillus suantsaicola</name>
    <dbReference type="NCBI Taxonomy" id="2487723"/>
    <lineage>
        <taxon>Bacteria</taxon>
        <taxon>Bacillati</taxon>
        <taxon>Bacillota</taxon>
        <taxon>Bacilli</taxon>
        <taxon>Lactobacillales</taxon>
        <taxon>Lactobacillaceae</taxon>
        <taxon>Companilactobacillus</taxon>
    </lineage>
</organism>
<name>A0A4Z0JIK2_9LACO</name>
<dbReference type="RefSeq" id="WP_135373117.1">
    <property type="nucleotide sequence ID" value="NZ_RKLY01000018.1"/>
</dbReference>
<evidence type="ECO:0000313" key="2">
    <source>
        <dbReference type="Proteomes" id="UP000298021"/>
    </source>
</evidence>
<keyword evidence="2" id="KW-1185">Reference proteome</keyword>
<proteinExistence type="predicted"/>
<dbReference type="AlphaFoldDB" id="A0A4Z0JIK2"/>
<comment type="caution">
    <text evidence="1">The sequence shown here is derived from an EMBL/GenBank/DDBJ whole genome shotgun (WGS) entry which is preliminary data.</text>
</comment>
<dbReference type="Proteomes" id="UP000298021">
    <property type="component" value="Unassembled WGS sequence"/>
</dbReference>
<protein>
    <submittedName>
        <fullName evidence="1">Uncharacterized protein</fullName>
    </submittedName>
</protein>
<reference evidence="1 2" key="1">
    <citation type="submission" date="2018-10" db="EMBL/GenBank/DDBJ databases">
        <title>Lactobacillus sp. R7 and Lactobacillus sp. R19 isolated from fermented mustard green product of Taiwan.</title>
        <authorList>
            <person name="Lin S.-T."/>
        </authorList>
    </citation>
    <scope>NUCLEOTIDE SEQUENCE [LARGE SCALE GENOMIC DNA]</scope>
    <source>
        <strain evidence="1 2">BCRC 81127</strain>
    </source>
</reference>
<sequence length="123" mass="15000">MYREKLIKKIDKSIYTLKYSRDNELKYPTKDYTFTLIRINAYTLDLMGRLKELLELYPFRNVEVVNPDNEIGFNREVKKKFLQLLNNYNDDVVRYYKFEIDRLSVDYSKINEEMEKASKRNSM</sequence>
<gene>
    <name evidence="1" type="ORF">EGT49_07740</name>
</gene>
<evidence type="ECO:0000313" key="1">
    <source>
        <dbReference type="EMBL" id="TGD22809.1"/>
    </source>
</evidence>
<accession>A0A4Z0JIK2</accession>